<proteinExistence type="predicted"/>
<keyword evidence="3" id="KW-1185">Reference proteome</keyword>
<protein>
    <submittedName>
        <fullName evidence="2">Uncharacterized protein</fullName>
    </submittedName>
</protein>
<accession>A0AAV7QWB7</accession>
<gene>
    <name evidence="2" type="ORF">NDU88_008968</name>
</gene>
<feature type="region of interest" description="Disordered" evidence="1">
    <location>
        <begin position="114"/>
        <end position="134"/>
    </location>
</feature>
<reference evidence="2" key="1">
    <citation type="journal article" date="2022" name="bioRxiv">
        <title>Sequencing and chromosome-scale assembly of the giantPleurodeles waltlgenome.</title>
        <authorList>
            <person name="Brown T."/>
            <person name="Elewa A."/>
            <person name="Iarovenko S."/>
            <person name="Subramanian E."/>
            <person name="Araus A.J."/>
            <person name="Petzold A."/>
            <person name="Susuki M."/>
            <person name="Suzuki K.-i.T."/>
            <person name="Hayashi T."/>
            <person name="Toyoda A."/>
            <person name="Oliveira C."/>
            <person name="Osipova E."/>
            <person name="Leigh N.D."/>
            <person name="Simon A."/>
            <person name="Yun M.H."/>
        </authorList>
    </citation>
    <scope>NUCLEOTIDE SEQUENCE</scope>
    <source>
        <strain evidence="2">20211129_DDA</strain>
        <tissue evidence="2">Liver</tissue>
    </source>
</reference>
<feature type="region of interest" description="Disordered" evidence="1">
    <location>
        <begin position="69"/>
        <end position="102"/>
    </location>
</feature>
<name>A0AAV7QWB7_PLEWA</name>
<evidence type="ECO:0000313" key="2">
    <source>
        <dbReference type="EMBL" id="KAJ1142655.1"/>
    </source>
</evidence>
<evidence type="ECO:0000256" key="1">
    <source>
        <dbReference type="SAM" id="MobiDB-lite"/>
    </source>
</evidence>
<feature type="compositionally biased region" description="Basic and acidic residues" evidence="1">
    <location>
        <begin position="82"/>
        <end position="98"/>
    </location>
</feature>
<dbReference type="AlphaFoldDB" id="A0AAV7QWB7"/>
<dbReference type="Proteomes" id="UP001066276">
    <property type="component" value="Chromosome 6"/>
</dbReference>
<evidence type="ECO:0000313" key="3">
    <source>
        <dbReference type="Proteomes" id="UP001066276"/>
    </source>
</evidence>
<organism evidence="2 3">
    <name type="scientific">Pleurodeles waltl</name>
    <name type="common">Iberian ribbed newt</name>
    <dbReference type="NCBI Taxonomy" id="8319"/>
    <lineage>
        <taxon>Eukaryota</taxon>
        <taxon>Metazoa</taxon>
        <taxon>Chordata</taxon>
        <taxon>Craniata</taxon>
        <taxon>Vertebrata</taxon>
        <taxon>Euteleostomi</taxon>
        <taxon>Amphibia</taxon>
        <taxon>Batrachia</taxon>
        <taxon>Caudata</taxon>
        <taxon>Salamandroidea</taxon>
        <taxon>Salamandridae</taxon>
        <taxon>Pleurodelinae</taxon>
        <taxon>Pleurodeles</taxon>
    </lineage>
</organism>
<dbReference type="EMBL" id="JANPWB010000010">
    <property type="protein sequence ID" value="KAJ1142655.1"/>
    <property type="molecule type" value="Genomic_DNA"/>
</dbReference>
<comment type="caution">
    <text evidence="2">The sequence shown here is derived from an EMBL/GenBank/DDBJ whole genome shotgun (WGS) entry which is preliminary data.</text>
</comment>
<sequence>MAFAGAFETAYNSGGWASMQLKGKKRRPLTVSLPETCVASLTEPDLTAGGAKQHMTYGGPAMATVKKASEQEVGITHHKPARCRENATDGDKEHEAEPHSAPQWDHLVKGWPAGLAQQAGSEPQRIIKQAREVV</sequence>